<feature type="transmembrane region" description="Helical" evidence="1">
    <location>
        <begin position="90"/>
        <end position="109"/>
    </location>
</feature>
<keyword evidence="3" id="KW-1185">Reference proteome</keyword>
<organism evidence="2 3">
    <name type="scientific">Thermincola ferriacetica</name>
    <dbReference type="NCBI Taxonomy" id="281456"/>
    <lineage>
        <taxon>Bacteria</taxon>
        <taxon>Bacillati</taxon>
        <taxon>Bacillota</taxon>
        <taxon>Clostridia</taxon>
        <taxon>Eubacteriales</taxon>
        <taxon>Thermincolaceae</taxon>
        <taxon>Thermincola</taxon>
    </lineage>
</organism>
<sequence length="150" mass="16287">MEDRLIAGGVAGLAGSLVMVGLDYLVNLIPGVSTNLLLAASAIVSTDVELGTVTGNVTGFIIHLICGSILGVIFIFLLEITKYRFVLLKGFLFGIGAWFIVCGMIARLLNLPIKDKFIDNLFMLLIHISFGLTTAFVIKNYVKYSVRETE</sequence>
<evidence type="ECO:0008006" key="4">
    <source>
        <dbReference type="Google" id="ProtNLM"/>
    </source>
</evidence>
<dbReference type="RefSeq" id="WP_052216472.1">
    <property type="nucleotide sequence ID" value="NZ_LGTE01000001.1"/>
</dbReference>
<keyword evidence="1" id="KW-0812">Transmembrane</keyword>
<dbReference type="AlphaFoldDB" id="A0A0L6W697"/>
<gene>
    <name evidence="2" type="ORF">Tfer_0183</name>
</gene>
<dbReference type="EMBL" id="LGTE01000001">
    <property type="protein sequence ID" value="KNZ71107.1"/>
    <property type="molecule type" value="Genomic_DNA"/>
</dbReference>
<feature type="transmembrane region" description="Helical" evidence="1">
    <location>
        <begin position="5"/>
        <end position="26"/>
    </location>
</feature>
<protein>
    <recommendedName>
        <fullName evidence="4">DUF1440 domain-containing protein</fullName>
    </recommendedName>
</protein>
<evidence type="ECO:0000313" key="3">
    <source>
        <dbReference type="Proteomes" id="UP000037175"/>
    </source>
</evidence>
<accession>A0A0L6W697</accession>
<reference evidence="3" key="1">
    <citation type="submission" date="2015-07" db="EMBL/GenBank/DDBJ databases">
        <title>Complete Genome of Thermincola ferriacetica strain Z-0001T.</title>
        <authorList>
            <person name="Lusk B."/>
            <person name="Badalamenti J.P."/>
            <person name="Parameswaran P."/>
            <person name="Bond D.R."/>
            <person name="Torres C.I."/>
        </authorList>
    </citation>
    <scope>NUCLEOTIDE SEQUENCE [LARGE SCALE GENOMIC DNA]</scope>
    <source>
        <strain evidence="3">Z-0001</strain>
    </source>
</reference>
<feature type="transmembrane region" description="Helical" evidence="1">
    <location>
        <begin position="60"/>
        <end position="78"/>
    </location>
</feature>
<keyword evidence="1" id="KW-1133">Transmembrane helix</keyword>
<dbReference type="Proteomes" id="UP000037175">
    <property type="component" value="Unassembled WGS sequence"/>
</dbReference>
<proteinExistence type="predicted"/>
<comment type="caution">
    <text evidence="2">The sequence shown here is derived from an EMBL/GenBank/DDBJ whole genome shotgun (WGS) entry which is preliminary data.</text>
</comment>
<evidence type="ECO:0000313" key="2">
    <source>
        <dbReference type="EMBL" id="KNZ71107.1"/>
    </source>
</evidence>
<evidence type="ECO:0000256" key="1">
    <source>
        <dbReference type="SAM" id="Phobius"/>
    </source>
</evidence>
<keyword evidence="1" id="KW-0472">Membrane</keyword>
<feature type="transmembrane region" description="Helical" evidence="1">
    <location>
        <begin position="121"/>
        <end position="142"/>
    </location>
</feature>
<name>A0A0L6W697_9FIRM</name>